<feature type="compositionally biased region" description="Acidic residues" evidence="1">
    <location>
        <begin position="628"/>
        <end position="637"/>
    </location>
</feature>
<evidence type="ECO:0000313" key="3">
    <source>
        <dbReference type="Proteomes" id="UP000253153"/>
    </source>
</evidence>
<feature type="compositionally biased region" description="Acidic residues" evidence="1">
    <location>
        <begin position="672"/>
        <end position="683"/>
    </location>
</feature>
<keyword evidence="3" id="KW-1185">Reference proteome</keyword>
<protein>
    <submittedName>
        <fullName evidence="2">Uncharacterized protein</fullName>
    </submittedName>
</protein>
<dbReference type="Gene3D" id="1.25.40.20">
    <property type="entry name" value="Ankyrin repeat-containing domain"/>
    <property type="match status" value="1"/>
</dbReference>
<gene>
    <name evidence="2" type="ORF">FIESC28_06624</name>
</gene>
<accession>A0A366RK46</accession>
<feature type="region of interest" description="Disordered" evidence="1">
    <location>
        <begin position="234"/>
        <end position="254"/>
    </location>
</feature>
<dbReference type="InterPro" id="IPR036770">
    <property type="entry name" value="Ankyrin_rpt-contain_sf"/>
</dbReference>
<evidence type="ECO:0000256" key="1">
    <source>
        <dbReference type="SAM" id="MobiDB-lite"/>
    </source>
</evidence>
<dbReference type="AlphaFoldDB" id="A0A366RK46"/>
<name>A0A366RK46_9HYPO</name>
<dbReference type="EMBL" id="QKXC01000136">
    <property type="protein sequence ID" value="RBR17122.1"/>
    <property type="molecule type" value="Genomic_DNA"/>
</dbReference>
<comment type="caution">
    <text evidence="2">The sequence shown here is derived from an EMBL/GenBank/DDBJ whole genome shotgun (WGS) entry which is preliminary data.</text>
</comment>
<dbReference type="SUPFAM" id="SSF48403">
    <property type="entry name" value="Ankyrin repeat"/>
    <property type="match status" value="1"/>
</dbReference>
<feature type="region of interest" description="Disordered" evidence="1">
    <location>
        <begin position="619"/>
        <end position="683"/>
    </location>
</feature>
<dbReference type="OrthoDB" id="539213at2759"/>
<organism evidence="2 3">
    <name type="scientific">Fusarium coffeatum</name>
    <dbReference type="NCBI Taxonomy" id="231269"/>
    <lineage>
        <taxon>Eukaryota</taxon>
        <taxon>Fungi</taxon>
        <taxon>Dikarya</taxon>
        <taxon>Ascomycota</taxon>
        <taxon>Pezizomycotina</taxon>
        <taxon>Sordariomycetes</taxon>
        <taxon>Hypocreomycetidae</taxon>
        <taxon>Hypocreales</taxon>
        <taxon>Nectriaceae</taxon>
        <taxon>Fusarium</taxon>
        <taxon>Fusarium incarnatum-equiseti species complex</taxon>
    </lineage>
</organism>
<feature type="compositionally biased region" description="Polar residues" evidence="1">
    <location>
        <begin position="235"/>
        <end position="254"/>
    </location>
</feature>
<dbReference type="RefSeq" id="XP_031015145.1">
    <property type="nucleotide sequence ID" value="XM_031160767.1"/>
</dbReference>
<proteinExistence type="predicted"/>
<dbReference type="Proteomes" id="UP000253153">
    <property type="component" value="Unassembled WGS sequence"/>
</dbReference>
<sequence>MEAVGAAASVAQFALLALKCVKEAHEALSSFKDSPDILRLLSNDFLRVHDILERLHQSTYTSADSALDAHIQQSIQDICSRAVSLVSLQATPGDNRGKRFSKQLKSVVSESDVKRIRDELGQLVIILNLRLSGLSWNIASEVKDNTKHIQQHIQTLDTTLQSQHQLQRANLQAFERNLLTTYNDNQSNFQDQLSSIEHKIESKASISTQESASFFLLLNELKSLVISEGKASREASASSNINREDTTNQSPNQPVLESIERLCTLIDKKRETVDVYAEDDDLAESAIEDLRSMLTAVRSGKHLKLEKELDKGLRRFGRSFGQNKISINAQSNENCRIVGRVLDQERGHEEVDIGIGKYSMRQPEMCKFLIEQGLDVDHVAFQWPSSTRLTNCLKMDHVREDSQISKSDLRSLNACRRLLLTAGADPTYEVTWQSFLESIATSSNDIETHSLVWQSGLIAPYASFLDWRNYHGLSPFQKACTVQNIDKKILELHVEMGAVINDRAPGGESCLHLVLEFVSSTFVCLERLLFLLQRGADPHAKDNQGRSVSDVAYNQLGLRDEIEGSYGDIWDAALHISGWNIVLFRRQNRRRKPRYNLFYTREDFEKLWKGRENECPYWDDIPWPPLEPGEEDSDPDSDFGRDDISCFGVSDYGTSEEEYGLEEDSRIQDAWSDSEDEDGGALL</sequence>
<evidence type="ECO:0000313" key="2">
    <source>
        <dbReference type="EMBL" id="RBR17122.1"/>
    </source>
</evidence>
<reference evidence="2 3" key="1">
    <citation type="submission" date="2018-06" db="EMBL/GenBank/DDBJ databases">
        <title>Fusarium incarnatum-equiseti species complex species 28.</title>
        <authorList>
            <person name="Gardiner D.M."/>
        </authorList>
    </citation>
    <scope>NUCLEOTIDE SEQUENCE [LARGE SCALE GENOMIC DNA]</scope>
    <source>
        <strain evidence="2 3">FIESC_28</strain>
    </source>
</reference>
<dbReference type="GeneID" id="41996063"/>